<organism evidence="2 3">
    <name type="scientific">Phaseolus coccineus</name>
    <name type="common">Scarlet runner bean</name>
    <name type="synonym">Phaseolus multiflorus</name>
    <dbReference type="NCBI Taxonomy" id="3886"/>
    <lineage>
        <taxon>Eukaryota</taxon>
        <taxon>Viridiplantae</taxon>
        <taxon>Streptophyta</taxon>
        <taxon>Embryophyta</taxon>
        <taxon>Tracheophyta</taxon>
        <taxon>Spermatophyta</taxon>
        <taxon>Magnoliopsida</taxon>
        <taxon>eudicotyledons</taxon>
        <taxon>Gunneridae</taxon>
        <taxon>Pentapetalae</taxon>
        <taxon>rosids</taxon>
        <taxon>fabids</taxon>
        <taxon>Fabales</taxon>
        <taxon>Fabaceae</taxon>
        <taxon>Papilionoideae</taxon>
        <taxon>50 kb inversion clade</taxon>
        <taxon>NPAAA clade</taxon>
        <taxon>indigoferoid/millettioid clade</taxon>
        <taxon>Phaseoleae</taxon>
        <taxon>Phaseolus</taxon>
    </lineage>
</organism>
<protein>
    <submittedName>
        <fullName evidence="2">Uncharacterized protein</fullName>
    </submittedName>
</protein>
<evidence type="ECO:0000256" key="1">
    <source>
        <dbReference type="SAM" id="Phobius"/>
    </source>
</evidence>
<sequence>MPPPPPPKPPLPLAPPSVSSLTPFPPITLCIKGRISLFLSPSNVSTTWTARTELSATLSLHQYSRLSRPPFNFGPLSYTLQLIFRFLHLSLHLLFYTFFSSSFYLFNLLSSIKIFRVTESFCFSFCIAFPSSMSQYRERSMIW</sequence>
<dbReference type="AlphaFoldDB" id="A0AAN9RER3"/>
<comment type="caution">
    <text evidence="2">The sequence shown here is derived from an EMBL/GenBank/DDBJ whole genome shotgun (WGS) entry which is preliminary data.</text>
</comment>
<keyword evidence="1" id="KW-0812">Transmembrane</keyword>
<feature type="transmembrane region" description="Helical" evidence="1">
    <location>
        <begin position="82"/>
        <end position="106"/>
    </location>
</feature>
<keyword evidence="1" id="KW-0472">Membrane</keyword>
<name>A0AAN9RER3_PHACN</name>
<dbReference type="Proteomes" id="UP001374584">
    <property type="component" value="Unassembled WGS sequence"/>
</dbReference>
<reference evidence="2 3" key="1">
    <citation type="submission" date="2024-01" db="EMBL/GenBank/DDBJ databases">
        <title>The genomes of 5 underutilized Papilionoideae crops provide insights into root nodulation and disease resistanc.</title>
        <authorList>
            <person name="Jiang F."/>
        </authorList>
    </citation>
    <scope>NUCLEOTIDE SEQUENCE [LARGE SCALE GENOMIC DNA]</scope>
    <source>
        <strain evidence="2">JINMINGXINNONG_FW02</strain>
        <tissue evidence="2">Leaves</tissue>
    </source>
</reference>
<proteinExistence type="predicted"/>
<accession>A0AAN9RER3</accession>
<evidence type="ECO:0000313" key="3">
    <source>
        <dbReference type="Proteomes" id="UP001374584"/>
    </source>
</evidence>
<evidence type="ECO:0000313" key="2">
    <source>
        <dbReference type="EMBL" id="KAK7369257.1"/>
    </source>
</evidence>
<keyword evidence="3" id="KW-1185">Reference proteome</keyword>
<gene>
    <name evidence="2" type="ORF">VNO80_11293</name>
</gene>
<keyword evidence="1" id="KW-1133">Transmembrane helix</keyword>
<dbReference type="EMBL" id="JAYMYR010000004">
    <property type="protein sequence ID" value="KAK7369257.1"/>
    <property type="molecule type" value="Genomic_DNA"/>
</dbReference>